<keyword evidence="2" id="KW-1185">Reference proteome</keyword>
<dbReference type="SUPFAM" id="SSF53474">
    <property type="entry name" value="alpha/beta-Hydrolases"/>
    <property type="match status" value="1"/>
</dbReference>
<dbReference type="Proteomes" id="UP000204391">
    <property type="component" value="Chromosome"/>
</dbReference>
<organism evidence="1 2">
    <name type="scientific">Virgibacillus necropolis</name>
    <dbReference type="NCBI Taxonomy" id="163877"/>
    <lineage>
        <taxon>Bacteria</taxon>
        <taxon>Bacillati</taxon>
        <taxon>Bacillota</taxon>
        <taxon>Bacilli</taxon>
        <taxon>Bacillales</taxon>
        <taxon>Bacillaceae</taxon>
        <taxon>Virgibacillus</taxon>
    </lineage>
</organism>
<sequence length="66" mass="7692">MLETSLFVGAHEILLPDARKFKDIAESQGIIINYYEYPKMNHVFLLYPIPEAKKARKEIIKIIDNT</sequence>
<dbReference type="OrthoDB" id="9815425at2"/>
<reference evidence="1 2" key="1">
    <citation type="journal article" date="2003" name="Int. J. Syst. Evol. Microbiol.">
        <title>Virgibacillus carmonensis sp. nov., Virgibacillus necropolis sp. nov. and Virgibacillus picturae sp. nov., three novel species isolated from deteriorated mural paintings, transfer of the species of the genus salibacillus to Virgibacillus, as Virgibacillus marismortui comb. nov. and Virgibacillus salexigens comb. nov., and emended description of the genus Virgibacillus.</title>
        <authorList>
            <person name="Heyrman J."/>
            <person name="Logan N.A."/>
            <person name="Busse H.J."/>
            <person name="Balcaen A."/>
            <person name="Lebbe L."/>
            <person name="Rodriguez-Diaz M."/>
            <person name="Swings J."/>
            <person name="De Vos P."/>
        </authorList>
    </citation>
    <scope>NUCLEOTIDE SEQUENCE [LARGE SCALE GENOMIC DNA]</scope>
    <source>
        <strain evidence="1 2">LMG 19488</strain>
    </source>
</reference>
<dbReference type="InterPro" id="IPR029058">
    <property type="entry name" value="AB_hydrolase_fold"/>
</dbReference>
<dbReference type="AlphaFoldDB" id="A0A221MDT0"/>
<evidence type="ECO:0000313" key="1">
    <source>
        <dbReference type="EMBL" id="ASN05784.1"/>
    </source>
</evidence>
<accession>A0A221MDT0</accession>
<name>A0A221MDT0_9BACI</name>
<dbReference type="RefSeq" id="WP_089532633.1">
    <property type="nucleotide sequence ID" value="NZ_CP022437.1"/>
</dbReference>
<protein>
    <recommendedName>
        <fullName evidence="3">Alpha/beta hydrolase fold-3 domain-containing protein</fullName>
    </recommendedName>
</protein>
<dbReference type="EMBL" id="CP022437">
    <property type="protein sequence ID" value="ASN05784.1"/>
    <property type="molecule type" value="Genomic_DNA"/>
</dbReference>
<evidence type="ECO:0008006" key="3">
    <source>
        <dbReference type="Google" id="ProtNLM"/>
    </source>
</evidence>
<proteinExistence type="predicted"/>
<dbReference type="KEGG" id="vne:CFK40_12570"/>
<gene>
    <name evidence="1" type="ORF">CFK40_12570</name>
</gene>
<dbReference type="Gene3D" id="3.40.50.1820">
    <property type="entry name" value="alpha/beta hydrolase"/>
    <property type="match status" value="1"/>
</dbReference>
<evidence type="ECO:0000313" key="2">
    <source>
        <dbReference type="Proteomes" id="UP000204391"/>
    </source>
</evidence>